<feature type="domain" description="Protein kinase" evidence="16">
    <location>
        <begin position="637"/>
        <end position="893"/>
    </location>
</feature>
<dbReference type="GO" id="GO:0046872">
    <property type="term" value="F:metal ion binding"/>
    <property type="evidence" value="ECO:0007669"/>
    <property type="project" value="UniProtKB-KW"/>
</dbReference>
<dbReference type="InterPro" id="IPR043969">
    <property type="entry name" value="MAP3K_PH"/>
</dbReference>
<evidence type="ECO:0000256" key="6">
    <source>
        <dbReference type="ARBA" id="ARBA00022723"/>
    </source>
</evidence>
<reference evidence="17" key="1">
    <citation type="submission" date="2020-07" db="EMBL/GenBank/DDBJ databases">
        <title>A long reads based de novo assembly of the rainbow trout Arlee double haploid line genome.</title>
        <authorList>
            <person name="Gao G."/>
            <person name="Palti Y."/>
        </authorList>
    </citation>
    <scope>NUCLEOTIDE SEQUENCE [LARGE SCALE GENOMIC DNA]</scope>
</reference>
<dbReference type="Pfam" id="PF00069">
    <property type="entry name" value="Pkinase"/>
    <property type="match status" value="1"/>
</dbReference>
<dbReference type="Pfam" id="PF13281">
    <property type="entry name" value="MAP3K_TRAF_bd"/>
    <property type="match status" value="1"/>
</dbReference>
<comment type="cofactor">
    <cofactor evidence="1">
        <name>Mg(2+)</name>
        <dbReference type="ChEBI" id="CHEBI:18420"/>
    </cofactor>
</comment>
<dbReference type="GO" id="GO:0033554">
    <property type="term" value="P:cellular response to stress"/>
    <property type="evidence" value="ECO:0007669"/>
    <property type="project" value="TreeGrafter"/>
</dbReference>
<keyword evidence="4" id="KW-0723">Serine/threonine-protein kinase</keyword>
<evidence type="ECO:0000256" key="1">
    <source>
        <dbReference type="ARBA" id="ARBA00001946"/>
    </source>
</evidence>
<dbReference type="InterPro" id="IPR011009">
    <property type="entry name" value="Kinase-like_dom_sf"/>
</dbReference>
<dbReference type="Ensembl" id="ENSOMYT00000132958.1">
    <property type="protein sequence ID" value="ENSOMYP00000117626.1"/>
    <property type="gene ID" value="ENSOMYG00000040243.2"/>
</dbReference>
<dbReference type="EC" id="2.7.11.25" evidence="3"/>
<proteinExistence type="inferred from homology"/>
<dbReference type="GO" id="GO:0005524">
    <property type="term" value="F:ATP binding"/>
    <property type="evidence" value="ECO:0007669"/>
    <property type="project" value="UniProtKB-UniRule"/>
</dbReference>
<dbReference type="InterPro" id="IPR025136">
    <property type="entry name" value="MAP3K_TRAF-bd"/>
</dbReference>
<evidence type="ECO:0000313" key="17">
    <source>
        <dbReference type="Ensembl" id="ENSOMYP00000117626.1"/>
    </source>
</evidence>
<organism evidence="17 18">
    <name type="scientific">Oncorhynchus mykiss</name>
    <name type="common">Rainbow trout</name>
    <name type="synonym">Salmo gairdneri</name>
    <dbReference type="NCBI Taxonomy" id="8022"/>
    <lineage>
        <taxon>Eukaryota</taxon>
        <taxon>Metazoa</taxon>
        <taxon>Chordata</taxon>
        <taxon>Craniata</taxon>
        <taxon>Vertebrata</taxon>
        <taxon>Euteleostomi</taxon>
        <taxon>Actinopterygii</taxon>
        <taxon>Neopterygii</taxon>
        <taxon>Teleostei</taxon>
        <taxon>Protacanthopterygii</taxon>
        <taxon>Salmoniformes</taxon>
        <taxon>Salmonidae</taxon>
        <taxon>Salmoninae</taxon>
        <taxon>Oncorhynchus</taxon>
    </lineage>
</organism>
<keyword evidence="18" id="KW-1185">Reference proteome</keyword>
<keyword evidence="7 14" id="KW-0547">Nucleotide-binding</keyword>
<feature type="binding site" evidence="14">
    <location>
        <position position="666"/>
    </location>
    <ligand>
        <name>ATP</name>
        <dbReference type="ChEBI" id="CHEBI:30616"/>
    </ligand>
</feature>
<evidence type="ECO:0000256" key="4">
    <source>
        <dbReference type="ARBA" id="ARBA00022527"/>
    </source>
</evidence>
<dbReference type="GO" id="GO:0004709">
    <property type="term" value="F:MAP kinase kinase kinase activity"/>
    <property type="evidence" value="ECO:0007669"/>
    <property type="project" value="UniProtKB-EC"/>
</dbReference>
<keyword evidence="8" id="KW-0418">Kinase</keyword>
<evidence type="ECO:0000256" key="2">
    <source>
        <dbReference type="ARBA" id="ARBA00006529"/>
    </source>
</evidence>
<evidence type="ECO:0000256" key="15">
    <source>
        <dbReference type="SAM" id="MobiDB-lite"/>
    </source>
</evidence>
<evidence type="ECO:0000256" key="9">
    <source>
        <dbReference type="ARBA" id="ARBA00022840"/>
    </source>
</evidence>
<dbReference type="SUPFAM" id="SSF56112">
    <property type="entry name" value="Protein kinase-like (PK-like)"/>
    <property type="match status" value="1"/>
</dbReference>
<comment type="similarity">
    <text evidence="2">Belongs to the protein kinase superfamily. STE Ser/Thr protein kinase family. MAP kinase kinase kinase subfamily.</text>
</comment>
<keyword evidence="6" id="KW-0479">Metal-binding</keyword>
<evidence type="ECO:0000259" key="16">
    <source>
        <dbReference type="PROSITE" id="PS50011"/>
    </source>
</evidence>
<evidence type="ECO:0000256" key="3">
    <source>
        <dbReference type="ARBA" id="ARBA00012406"/>
    </source>
</evidence>
<keyword evidence="10" id="KW-0460">Magnesium</keyword>
<dbReference type="InterPro" id="IPR046873">
    <property type="entry name" value="HisK-N-like"/>
</dbReference>
<evidence type="ECO:0000256" key="12">
    <source>
        <dbReference type="ARBA" id="ARBA00047559"/>
    </source>
</evidence>
<dbReference type="CDD" id="cd06624">
    <property type="entry name" value="STKc_ASK"/>
    <property type="match status" value="1"/>
</dbReference>
<dbReference type="Proteomes" id="UP000694395">
    <property type="component" value="Chromosome 11"/>
</dbReference>
<comment type="catalytic activity">
    <reaction evidence="13">
        <text>L-seryl-[protein] + ATP = O-phospho-L-seryl-[protein] + ADP + H(+)</text>
        <dbReference type="Rhea" id="RHEA:17989"/>
        <dbReference type="Rhea" id="RHEA-COMP:9863"/>
        <dbReference type="Rhea" id="RHEA-COMP:11604"/>
        <dbReference type="ChEBI" id="CHEBI:15378"/>
        <dbReference type="ChEBI" id="CHEBI:29999"/>
        <dbReference type="ChEBI" id="CHEBI:30616"/>
        <dbReference type="ChEBI" id="CHEBI:83421"/>
        <dbReference type="ChEBI" id="CHEBI:456216"/>
        <dbReference type="EC" id="2.7.11.25"/>
    </reaction>
</comment>
<evidence type="ECO:0000256" key="8">
    <source>
        <dbReference type="ARBA" id="ARBA00022777"/>
    </source>
</evidence>
<dbReference type="Pfam" id="PF20309">
    <property type="entry name" value="DRHyd-ASK"/>
    <property type="match status" value="1"/>
</dbReference>
<protein>
    <recommendedName>
        <fullName evidence="3">mitogen-activated protein kinase kinase kinase</fullName>
        <ecNumber evidence="3">2.7.11.25</ecNumber>
    </recommendedName>
</protein>
<dbReference type="Gene3D" id="1.10.510.10">
    <property type="entry name" value="Transferase(Phosphotransferase) domain 1"/>
    <property type="match status" value="1"/>
</dbReference>
<accession>A0A8K9VAB0</accession>
<keyword evidence="9 14" id="KW-0067">ATP-binding</keyword>
<dbReference type="InterPro" id="IPR017441">
    <property type="entry name" value="Protein_kinase_ATP_BS"/>
</dbReference>
<dbReference type="Pfam" id="PF20302">
    <property type="entry name" value="HisK-N-like"/>
    <property type="match status" value="1"/>
</dbReference>
<dbReference type="FunFam" id="1.10.510.10:FF:000054">
    <property type="entry name" value="Mitogen-activated protein kinase kinase kinase 5"/>
    <property type="match status" value="1"/>
</dbReference>
<dbReference type="PANTHER" id="PTHR11584:SF363">
    <property type="entry name" value="MITOGEN-ACTIVATED PROTEIN KINASE KINASE KINASE 15"/>
    <property type="match status" value="1"/>
</dbReference>
<dbReference type="InterPro" id="IPR008271">
    <property type="entry name" value="Ser/Thr_kinase_AS"/>
</dbReference>
<evidence type="ECO:0000256" key="13">
    <source>
        <dbReference type="ARBA" id="ARBA00048329"/>
    </source>
</evidence>
<name>A0A8K9VAB0_ONCMY</name>
<dbReference type="Pfam" id="PF19039">
    <property type="entry name" value="ASK_PH"/>
    <property type="match status" value="1"/>
</dbReference>
<dbReference type="InterPro" id="IPR046872">
    <property type="entry name" value="DRHyd-ASK"/>
</dbReference>
<evidence type="ECO:0000256" key="11">
    <source>
        <dbReference type="ARBA" id="ARBA00023054"/>
    </source>
</evidence>
<dbReference type="FunFam" id="3.30.200.20:FF:000067">
    <property type="entry name" value="Mitogen-activated protein kinase kinase kinase 5"/>
    <property type="match status" value="1"/>
</dbReference>
<dbReference type="AlphaFoldDB" id="A0A8K9VAB0"/>
<feature type="region of interest" description="Disordered" evidence="15">
    <location>
        <begin position="1099"/>
        <end position="1132"/>
    </location>
</feature>
<dbReference type="PANTHER" id="PTHR11584">
    <property type="entry name" value="SERINE/THREONINE PROTEIN KINASE"/>
    <property type="match status" value="1"/>
</dbReference>
<comment type="catalytic activity">
    <reaction evidence="12">
        <text>L-threonyl-[protein] + ATP = O-phospho-L-threonyl-[protein] + ADP + H(+)</text>
        <dbReference type="Rhea" id="RHEA:46608"/>
        <dbReference type="Rhea" id="RHEA-COMP:11060"/>
        <dbReference type="Rhea" id="RHEA-COMP:11605"/>
        <dbReference type="ChEBI" id="CHEBI:15378"/>
        <dbReference type="ChEBI" id="CHEBI:30013"/>
        <dbReference type="ChEBI" id="CHEBI:30616"/>
        <dbReference type="ChEBI" id="CHEBI:61977"/>
        <dbReference type="ChEBI" id="CHEBI:456216"/>
        <dbReference type="EC" id="2.7.11.25"/>
    </reaction>
</comment>
<evidence type="ECO:0000256" key="14">
    <source>
        <dbReference type="PROSITE-ProRule" id="PRU10141"/>
    </source>
</evidence>
<dbReference type="PROSITE" id="PS00108">
    <property type="entry name" value="PROTEIN_KINASE_ST"/>
    <property type="match status" value="1"/>
</dbReference>
<evidence type="ECO:0000256" key="7">
    <source>
        <dbReference type="ARBA" id="ARBA00022741"/>
    </source>
</evidence>
<sequence>MDTAGQSALATEAGGEGRGGGGESREGVFVGSVDRENVSSPSPSTKQRSLRAVYVLNDGLKAVLATSPESGALQCLQRACDAESALLTTVTFGRLDFGETSVLDTFYDADIAVVDMSDVFRQPSLFYHLGVRESFDMANNVILYHDTDPDTALSLKVHTNTASSGNYYFIPYVLTPNHEYMCCESDAQRRASEYMQPSWDSLLSPLCLPLTDRFTSLLKDIHVTSCASFKDTLLNDIRKARDKYQGEELAKELSRIKLRIDNTEVLTQDIVMNLLFSYRDIQDYDAMVKLVQTLEMLPTCDLATQPMIQFHYAFALNRRNSPGDREQALGVMLQVLRSCDHPAPDMFCLCGRIYKDIFLDSDCKDTKNRDNAIQYRKGFELQPTLYSGINLAILLIVAGQQFESSIELRKIGVRLNSLLGRKGSLEKMNNYWDVGQFFTVSMLANDIPKATQAAEKLFKLKPPIWYLRSVVQNLQLIQRFKKTTVEHSPQRERLNFWMDIIVEATRGKSNGLRFPVLILEPTKVYQPSYVSINSEAEEKNVSIWHVSPAETKGIHEWNFTATSIKGISISKFDERCCFLYVHDNSDDFQIYFSTEDQCGRFCSMVKEMISDGTGNAVELEGDGDGDTLEYEYDINEKADRVVLGRGTYGVVYAGRDMSNQVRIAIKEIPERDSRYSQPLHEEIALHKYLKHRNIVQYLGSVSEDGYIKIFMEQVPGGSLSALLRSKWGPLKEATIIFYTRQILEGLRYLHENQIVHRDIKGDNVLVNTYSGVLKISDFGTSKRLAGVNPCTETFTGTLQYMAPEIIDKGPRGYGAPADIWSLGCTIIEMATGKPPFHELGEPQAAMFKVGMFKIHPEIPESLSLEAKSFILRCFEPDPNKRATASDLLKDIFVRHNVKGKKSKIAFKPSGRTVQHCVCVCVCVGGGVSLFYVNVIVLVSVPDDGSVSEDRSSPASLEDRDGGLFLLKKDSERRAILYKVLNEDQDKVISNLLENHIQGSEELQLSVDHIKQIICILRDFIHSPERRVMATTISKLKLDLDFDSTSINQIQLVLFGFQDSVNKVLRNHHIKPHWMFAMDNIIRRAVQAAVTILIPELQTHFGPASESEGPDKEEEEEEEETEFGPVLVTPPDDHAVTPEPVVTSAVSTLSSTLSSPPPPLRSQPLGAQLGRLKQETNRLLEELLHREREYQQVLKTTLQQRQHDLELVRVRYRPPGTHTHTHTHTQTHTHTGIPGNLSLPISLSISFFLFQTFLLPLSSKSQLTTSLISSSLIG</sequence>
<reference evidence="17" key="2">
    <citation type="submission" date="2025-08" db="UniProtKB">
        <authorList>
            <consortium name="Ensembl"/>
        </authorList>
    </citation>
    <scope>IDENTIFICATION</scope>
</reference>
<dbReference type="InterPro" id="IPR000719">
    <property type="entry name" value="Prot_kinase_dom"/>
</dbReference>
<dbReference type="PROSITE" id="PS50011">
    <property type="entry name" value="PROTEIN_KINASE_DOM"/>
    <property type="match status" value="1"/>
</dbReference>
<keyword evidence="5" id="KW-0808">Transferase</keyword>
<evidence type="ECO:0000256" key="5">
    <source>
        <dbReference type="ARBA" id="ARBA00022679"/>
    </source>
</evidence>
<dbReference type="Gene3D" id="3.30.200.20">
    <property type="entry name" value="Phosphorylase Kinase, domain 1"/>
    <property type="match status" value="1"/>
</dbReference>
<evidence type="ECO:0000256" key="10">
    <source>
        <dbReference type="ARBA" id="ARBA00022842"/>
    </source>
</evidence>
<evidence type="ECO:0000313" key="18">
    <source>
        <dbReference type="Proteomes" id="UP000694395"/>
    </source>
</evidence>
<keyword evidence="11" id="KW-0175">Coiled coil</keyword>
<dbReference type="GeneTree" id="ENSGT00940000159562"/>
<dbReference type="SMART" id="SM00220">
    <property type="entry name" value="S_TKc"/>
    <property type="match status" value="1"/>
</dbReference>
<dbReference type="PROSITE" id="PS00107">
    <property type="entry name" value="PROTEIN_KINASE_ATP"/>
    <property type="match status" value="1"/>
</dbReference>
<reference evidence="17" key="3">
    <citation type="submission" date="2025-09" db="UniProtKB">
        <authorList>
            <consortium name="Ensembl"/>
        </authorList>
    </citation>
    <scope>IDENTIFICATION</scope>
</reference>
<feature type="region of interest" description="Disordered" evidence="15">
    <location>
        <begin position="1"/>
        <end position="45"/>
    </location>
</feature>
<feature type="compositionally biased region" description="Acidic residues" evidence="15">
    <location>
        <begin position="1110"/>
        <end position="1121"/>
    </location>
</feature>